<protein>
    <recommendedName>
        <fullName evidence="2">PABC domain-containing protein</fullName>
    </recommendedName>
</protein>
<feature type="region of interest" description="Disordered" evidence="1">
    <location>
        <begin position="1"/>
        <end position="20"/>
    </location>
</feature>
<dbReference type="SUPFAM" id="SSF63570">
    <property type="entry name" value="PABC (PABP) domain"/>
    <property type="match status" value="1"/>
</dbReference>
<feature type="domain" description="PABC" evidence="2">
    <location>
        <begin position="20"/>
        <end position="97"/>
    </location>
</feature>
<dbReference type="STRING" id="49012.A0A0F7RZ79"/>
<dbReference type="InterPro" id="IPR036053">
    <property type="entry name" value="PABP-dom"/>
</dbReference>
<dbReference type="Proteomes" id="UP000242770">
    <property type="component" value="Unassembled WGS sequence"/>
</dbReference>
<name>A0A0F7RZ79_9BASI</name>
<dbReference type="AlphaFoldDB" id="A0A0F7RZ79"/>
<dbReference type="Pfam" id="PF00658">
    <property type="entry name" value="MLLE"/>
    <property type="match status" value="1"/>
</dbReference>
<dbReference type="PANTHER" id="PTHR46276:SF1">
    <property type="entry name" value="E3 UBIQUITIN-PROTEIN LIGASE UBR5"/>
    <property type="match status" value="1"/>
</dbReference>
<evidence type="ECO:0000313" key="4">
    <source>
        <dbReference type="Proteomes" id="UP000242770"/>
    </source>
</evidence>
<dbReference type="PROSITE" id="PS51309">
    <property type="entry name" value="PABC"/>
    <property type="match status" value="1"/>
</dbReference>
<dbReference type="FunFam" id="1.10.1900.10:FF:000011">
    <property type="entry name" value="Polyadenylate-binding protein"/>
    <property type="match status" value="1"/>
</dbReference>
<feature type="region of interest" description="Disordered" evidence="1">
    <location>
        <begin position="95"/>
        <end position="114"/>
    </location>
</feature>
<organism evidence="3 4">
    <name type="scientific">Sporisorium scitamineum</name>
    <dbReference type="NCBI Taxonomy" id="49012"/>
    <lineage>
        <taxon>Eukaryota</taxon>
        <taxon>Fungi</taxon>
        <taxon>Dikarya</taxon>
        <taxon>Basidiomycota</taxon>
        <taxon>Ustilaginomycotina</taxon>
        <taxon>Ustilaginomycetes</taxon>
        <taxon>Ustilaginales</taxon>
        <taxon>Ustilaginaceae</taxon>
        <taxon>Sporisorium</taxon>
    </lineage>
</organism>
<dbReference type="GO" id="GO:0003723">
    <property type="term" value="F:RNA binding"/>
    <property type="evidence" value="ECO:0007669"/>
    <property type="project" value="InterPro"/>
</dbReference>
<dbReference type="EMBL" id="CCFA01002475">
    <property type="protein sequence ID" value="CDS00354.1"/>
    <property type="molecule type" value="Genomic_DNA"/>
</dbReference>
<dbReference type="GO" id="GO:0005634">
    <property type="term" value="C:nucleus"/>
    <property type="evidence" value="ECO:0007669"/>
    <property type="project" value="TreeGrafter"/>
</dbReference>
<keyword evidence="4" id="KW-1185">Reference proteome</keyword>
<accession>A0A0F7RZ79</accession>
<sequence length="114" mass="12022">MPRGPAARPAGRPQEAAGQPGALTAAALAKASPEEQKQMLGEAIYPKIAAIHPELAGKLTGMILELPVTELLHLLEESEALDAKVNEAHEVLKEYQQNEPAAPEAEAEAPKTEA</sequence>
<proteinExistence type="predicted"/>
<reference evidence="4" key="1">
    <citation type="submission" date="2014-06" db="EMBL/GenBank/DDBJ databases">
        <authorList>
            <person name="Berkman P.J."/>
        </authorList>
    </citation>
    <scope>NUCLEOTIDE SEQUENCE [LARGE SCALE GENOMIC DNA]</scope>
</reference>
<gene>
    <name evidence="3" type="primary">SSCI41470.1</name>
</gene>
<dbReference type="GO" id="GO:0005737">
    <property type="term" value="C:cytoplasm"/>
    <property type="evidence" value="ECO:0007669"/>
    <property type="project" value="TreeGrafter"/>
</dbReference>
<dbReference type="GO" id="GO:0034450">
    <property type="term" value="F:ubiquitin-ubiquitin ligase activity"/>
    <property type="evidence" value="ECO:0007669"/>
    <property type="project" value="TreeGrafter"/>
</dbReference>
<dbReference type="InterPro" id="IPR002004">
    <property type="entry name" value="PABP_HYD_C"/>
</dbReference>
<evidence type="ECO:0000313" key="3">
    <source>
        <dbReference type="EMBL" id="CDS00354.1"/>
    </source>
</evidence>
<dbReference type="Gene3D" id="1.10.1900.10">
    <property type="entry name" value="c-terminal domain of poly(a) binding protein"/>
    <property type="match status" value="1"/>
</dbReference>
<evidence type="ECO:0000256" key="1">
    <source>
        <dbReference type="SAM" id="MobiDB-lite"/>
    </source>
</evidence>
<dbReference type="SMART" id="SM00517">
    <property type="entry name" value="PolyA"/>
    <property type="match status" value="1"/>
</dbReference>
<dbReference type="PANTHER" id="PTHR46276">
    <property type="entry name" value="E3 UBIQUITIN-PROTEIN LIGASE UBR5"/>
    <property type="match status" value="1"/>
</dbReference>
<dbReference type="GO" id="GO:0000209">
    <property type="term" value="P:protein polyubiquitination"/>
    <property type="evidence" value="ECO:0007669"/>
    <property type="project" value="TreeGrafter"/>
</dbReference>
<evidence type="ECO:0000259" key="2">
    <source>
        <dbReference type="PROSITE" id="PS51309"/>
    </source>
</evidence>